<evidence type="ECO:0000256" key="1">
    <source>
        <dbReference type="SAM" id="MobiDB-lite"/>
    </source>
</evidence>
<reference evidence="3" key="1">
    <citation type="submission" date="2013-09" db="EMBL/GenBank/DDBJ databases">
        <title>The Genome Sequence of Anopheles maculatus species B.</title>
        <authorList>
            <consortium name="The Broad Institute Genomics Platform"/>
            <person name="Neafsey D.E."/>
            <person name="Besansky N."/>
            <person name="Howell P."/>
            <person name="Walton C."/>
            <person name="Young S.K."/>
            <person name="Zeng Q."/>
            <person name="Gargeya S."/>
            <person name="Fitzgerald M."/>
            <person name="Haas B."/>
            <person name="Abouelleil A."/>
            <person name="Allen A.W."/>
            <person name="Alvarado L."/>
            <person name="Arachchi H.M."/>
            <person name="Berlin A.M."/>
            <person name="Chapman S.B."/>
            <person name="Gainer-Dewar J."/>
            <person name="Goldberg J."/>
            <person name="Griggs A."/>
            <person name="Gujja S."/>
            <person name="Hansen M."/>
            <person name="Howarth C."/>
            <person name="Imamovic A."/>
            <person name="Ireland A."/>
            <person name="Larimer J."/>
            <person name="McCowan C."/>
            <person name="Murphy C."/>
            <person name="Pearson M."/>
            <person name="Poon T.W."/>
            <person name="Priest M."/>
            <person name="Roberts A."/>
            <person name="Saif S."/>
            <person name="Shea T."/>
            <person name="Sisk P."/>
            <person name="Sykes S."/>
            <person name="Wortman J."/>
            <person name="Nusbaum C."/>
            <person name="Birren B."/>
        </authorList>
    </citation>
    <scope>NUCLEOTIDE SEQUENCE [LARGE SCALE GENOMIC DNA]</scope>
    <source>
        <strain evidence="3">maculatus3</strain>
    </source>
</reference>
<dbReference type="VEuPathDB" id="VectorBase:AMAM011885"/>
<proteinExistence type="predicted"/>
<sequence>REKSLTTSVGKLDIVDESLLVQSDIEGTPQKAQKKVSAKAGDSQGAKSTPVAAAAAVKKDPKPSSNQKANTPAAKQSGPQSGKAANAGKHVNNKNQQQQTQAGKKGTAQQQQTGGKKKEQLKMDKNHFSKEAETSSSNSDESWEKEFELE</sequence>
<organism evidence="2 3">
    <name type="scientific">Anopheles maculatus</name>
    <dbReference type="NCBI Taxonomy" id="74869"/>
    <lineage>
        <taxon>Eukaryota</taxon>
        <taxon>Metazoa</taxon>
        <taxon>Ecdysozoa</taxon>
        <taxon>Arthropoda</taxon>
        <taxon>Hexapoda</taxon>
        <taxon>Insecta</taxon>
        <taxon>Pterygota</taxon>
        <taxon>Neoptera</taxon>
        <taxon>Endopterygota</taxon>
        <taxon>Diptera</taxon>
        <taxon>Nematocera</taxon>
        <taxon>Culicoidea</taxon>
        <taxon>Culicidae</taxon>
        <taxon>Anophelinae</taxon>
        <taxon>Anopheles</taxon>
        <taxon>Anopheles maculatus group</taxon>
    </lineage>
</organism>
<evidence type="ECO:0000313" key="3">
    <source>
        <dbReference type="Proteomes" id="UP000075901"/>
    </source>
</evidence>
<feature type="compositionally biased region" description="Low complexity" evidence="1">
    <location>
        <begin position="93"/>
        <end position="114"/>
    </location>
</feature>
<feature type="compositionally biased region" description="Low complexity" evidence="1">
    <location>
        <begin position="46"/>
        <end position="56"/>
    </location>
</feature>
<feature type="region of interest" description="Disordered" evidence="1">
    <location>
        <begin position="22"/>
        <end position="150"/>
    </location>
</feature>
<dbReference type="AlphaFoldDB" id="A0A182SRD1"/>
<protein>
    <submittedName>
        <fullName evidence="2">Uncharacterized protein</fullName>
    </submittedName>
</protein>
<feature type="compositionally biased region" description="Polar residues" evidence="1">
    <location>
        <begin position="66"/>
        <end position="80"/>
    </location>
</feature>
<reference evidence="2" key="2">
    <citation type="submission" date="2020-05" db="UniProtKB">
        <authorList>
            <consortium name="EnsemblMetazoa"/>
        </authorList>
    </citation>
    <scope>IDENTIFICATION</scope>
    <source>
        <strain evidence="2">maculatus3</strain>
    </source>
</reference>
<feature type="compositionally biased region" description="Basic and acidic residues" evidence="1">
    <location>
        <begin position="116"/>
        <end position="133"/>
    </location>
</feature>
<name>A0A182SRD1_9DIPT</name>
<accession>A0A182SRD1</accession>
<dbReference type="Proteomes" id="UP000075901">
    <property type="component" value="Unassembled WGS sequence"/>
</dbReference>
<evidence type="ECO:0000313" key="2">
    <source>
        <dbReference type="EnsemblMetazoa" id="AMAM011885-PA"/>
    </source>
</evidence>
<keyword evidence="3" id="KW-1185">Reference proteome</keyword>
<dbReference type="EnsemblMetazoa" id="AMAM011885-RA">
    <property type="protein sequence ID" value="AMAM011885-PA"/>
    <property type="gene ID" value="AMAM011885"/>
</dbReference>